<protein>
    <submittedName>
        <fullName evidence="4">DUF2207 domain-containing protein</fullName>
    </submittedName>
</protein>
<dbReference type="RefSeq" id="WP_353931337.1">
    <property type="nucleotide sequence ID" value="NZ_CP150886.1"/>
</dbReference>
<dbReference type="Pfam" id="PF09972">
    <property type="entry name" value="DUF2207"/>
    <property type="match status" value="1"/>
</dbReference>
<proteinExistence type="predicted"/>
<evidence type="ECO:0000259" key="3">
    <source>
        <dbReference type="Pfam" id="PF09972"/>
    </source>
</evidence>
<feature type="signal peptide" evidence="2">
    <location>
        <begin position="1"/>
        <end position="29"/>
    </location>
</feature>
<keyword evidence="1" id="KW-0812">Transmembrane</keyword>
<keyword evidence="2" id="KW-0732">Signal</keyword>
<feature type="transmembrane region" description="Helical" evidence="1">
    <location>
        <begin position="229"/>
        <end position="247"/>
    </location>
</feature>
<evidence type="ECO:0000256" key="2">
    <source>
        <dbReference type="SAM" id="SignalP"/>
    </source>
</evidence>
<dbReference type="InterPro" id="IPR018702">
    <property type="entry name" value="DUF2207"/>
</dbReference>
<feature type="domain" description="DUF2207" evidence="3">
    <location>
        <begin position="39"/>
        <end position="208"/>
    </location>
</feature>
<keyword evidence="1" id="KW-1133">Transmembrane helix</keyword>
<evidence type="ECO:0000256" key="1">
    <source>
        <dbReference type="SAM" id="Phobius"/>
    </source>
</evidence>
<keyword evidence="5" id="KW-1185">Reference proteome</keyword>
<dbReference type="EMBL" id="CP150886">
    <property type="protein sequence ID" value="WZB88429.1"/>
    <property type="molecule type" value="Genomic_DNA"/>
</dbReference>
<name>A0ABZ2USQ4_9CYAN</name>
<evidence type="ECO:0000313" key="5">
    <source>
        <dbReference type="Proteomes" id="UP001483337"/>
    </source>
</evidence>
<organism evidence="4 5">
    <name type="scientific">Okeanomitos corallinicola TIOX110</name>
    <dbReference type="NCBI Taxonomy" id="3133117"/>
    <lineage>
        <taxon>Bacteria</taxon>
        <taxon>Bacillati</taxon>
        <taxon>Cyanobacteriota</taxon>
        <taxon>Cyanophyceae</taxon>
        <taxon>Nostocales</taxon>
        <taxon>Aphanizomenonaceae</taxon>
        <taxon>Okeanomitos</taxon>
    </lineage>
</organism>
<gene>
    <name evidence="4" type="ORF">WJM97_01675</name>
</gene>
<sequence>MNKLRTRKILFSLITILVAILVAFSPALAQQNSFYWDYVNVNIDVQNNGDMLVTEEQKYVFTSQYSQQRYRYIRLHKVDEIKDITVTENNQVIPSTTGIKNNYIWIRWQHPLKAPESHTFLINYRVIGGLHTKNKNTLVYWKAIFAKRTAPIQNAKVRVNLPEALAGKVVDFRSFGVSAKSRQINPTAFEFIANQPVVPEQELEVQVTFPKDVLNIPESNWQREILKKIILFLPFIFLLLGIIIFIIRSKLLKNQS</sequence>
<evidence type="ECO:0000313" key="4">
    <source>
        <dbReference type="EMBL" id="WZB88429.1"/>
    </source>
</evidence>
<feature type="chain" id="PRO_5045742297" evidence="2">
    <location>
        <begin position="30"/>
        <end position="256"/>
    </location>
</feature>
<keyword evidence="1" id="KW-0472">Membrane</keyword>
<reference evidence="4 5" key="1">
    <citation type="submission" date="2024-04" db="EMBL/GenBank/DDBJ databases">
        <title>Okeanomitos corallinicola gen. &amp; sp. nov. (Nostocales, Cyanobacteria), a new toxic marine heterocyst-forming cyanobacterium from a coral reef.</title>
        <authorList>
            <person name="Li H."/>
            <person name="Li R."/>
            <person name="Kang J."/>
            <person name="Hii K.S."/>
            <person name="Mohamed H.F."/>
            <person name="Xu X."/>
            <person name="Luo Z."/>
        </authorList>
    </citation>
    <scope>NUCLEOTIDE SEQUENCE [LARGE SCALE GENOMIC DNA]</scope>
    <source>
        <strain evidence="4 5">TIOX110</strain>
    </source>
</reference>
<accession>A0ABZ2USQ4</accession>
<dbReference type="Proteomes" id="UP001483337">
    <property type="component" value="Chromosome"/>
</dbReference>